<keyword evidence="1" id="KW-0472">Membrane</keyword>
<accession>A0A1J1IDB8</accession>
<organism evidence="2 3">
    <name type="scientific">Clunio marinus</name>
    <dbReference type="NCBI Taxonomy" id="568069"/>
    <lineage>
        <taxon>Eukaryota</taxon>
        <taxon>Metazoa</taxon>
        <taxon>Ecdysozoa</taxon>
        <taxon>Arthropoda</taxon>
        <taxon>Hexapoda</taxon>
        <taxon>Insecta</taxon>
        <taxon>Pterygota</taxon>
        <taxon>Neoptera</taxon>
        <taxon>Endopterygota</taxon>
        <taxon>Diptera</taxon>
        <taxon>Nematocera</taxon>
        <taxon>Chironomoidea</taxon>
        <taxon>Chironomidae</taxon>
        <taxon>Clunio</taxon>
    </lineage>
</organism>
<dbReference type="EMBL" id="CVRI01000047">
    <property type="protein sequence ID" value="CRK98211.1"/>
    <property type="molecule type" value="Genomic_DNA"/>
</dbReference>
<gene>
    <name evidence="2" type="ORF">CLUMA_CG011574</name>
</gene>
<protein>
    <submittedName>
        <fullName evidence="2">CLUMA_CG011574, isoform A</fullName>
    </submittedName>
</protein>
<dbReference type="AlphaFoldDB" id="A0A1J1IDB8"/>
<feature type="transmembrane region" description="Helical" evidence="1">
    <location>
        <begin position="53"/>
        <end position="74"/>
    </location>
</feature>
<keyword evidence="1" id="KW-1133">Transmembrane helix</keyword>
<sequence>MLSLIPYLRSKFNFDLSTLDYHRYIKNWVIGARRFMLKLDDNTIPEAKRKFHFLFWLDFSVKILFYMSVGYLTYRTYMQPKK</sequence>
<reference evidence="2 3" key="1">
    <citation type="submission" date="2015-04" db="EMBL/GenBank/DDBJ databases">
        <authorList>
            <person name="Syromyatnikov M.Y."/>
            <person name="Popov V.N."/>
        </authorList>
    </citation>
    <scope>NUCLEOTIDE SEQUENCE [LARGE SCALE GENOMIC DNA]</scope>
</reference>
<evidence type="ECO:0000313" key="3">
    <source>
        <dbReference type="Proteomes" id="UP000183832"/>
    </source>
</evidence>
<keyword evidence="3" id="KW-1185">Reference proteome</keyword>
<keyword evidence="1" id="KW-0812">Transmembrane</keyword>
<dbReference type="Proteomes" id="UP000183832">
    <property type="component" value="Unassembled WGS sequence"/>
</dbReference>
<evidence type="ECO:0000256" key="1">
    <source>
        <dbReference type="SAM" id="Phobius"/>
    </source>
</evidence>
<dbReference type="OrthoDB" id="429813at2759"/>
<name>A0A1J1IDB8_9DIPT</name>
<evidence type="ECO:0000313" key="2">
    <source>
        <dbReference type="EMBL" id="CRK98211.1"/>
    </source>
</evidence>
<proteinExistence type="predicted"/>